<evidence type="ECO:0000256" key="1">
    <source>
        <dbReference type="SAM" id="MobiDB-lite"/>
    </source>
</evidence>
<sequence>MSDRSYADSGYPNDYEPDATYDTLGTNYDSTGTTYDLTGYGGYGDTSSRYGLAASGVDPDSSGLTYDVDTYDTGYGTTAYDPSTGAYDQHLDYSTGDARRHHRERLSSTGTYRHRDVDRRDDGTTHVHREYMNPNTGTNYHRDYER</sequence>
<feature type="compositionally biased region" description="Basic and acidic residues" evidence="1">
    <location>
        <begin position="113"/>
        <end position="131"/>
    </location>
</feature>
<dbReference type="Proteomes" id="UP001149165">
    <property type="component" value="Unassembled WGS sequence"/>
</dbReference>
<dbReference type="AlphaFoldDB" id="A0A9W9KQL9"/>
<accession>A0A9W9KQL9</accession>
<feature type="region of interest" description="Disordered" evidence="1">
    <location>
        <begin position="78"/>
        <end position="146"/>
    </location>
</feature>
<evidence type="ECO:0000313" key="3">
    <source>
        <dbReference type="Proteomes" id="UP001149165"/>
    </source>
</evidence>
<comment type="caution">
    <text evidence="2">The sequence shown here is derived from an EMBL/GenBank/DDBJ whole genome shotgun (WGS) entry which is preliminary data.</text>
</comment>
<name>A0A9W9KQL9_9EURO</name>
<reference evidence="2" key="2">
    <citation type="journal article" date="2023" name="IMA Fungus">
        <title>Comparative genomic study of the Penicillium genus elucidates a diverse pangenome and 15 lateral gene transfer events.</title>
        <authorList>
            <person name="Petersen C."/>
            <person name="Sorensen T."/>
            <person name="Nielsen M.R."/>
            <person name="Sondergaard T.E."/>
            <person name="Sorensen J.L."/>
            <person name="Fitzpatrick D.A."/>
            <person name="Frisvad J.C."/>
            <person name="Nielsen K.L."/>
        </authorList>
    </citation>
    <scope>NUCLEOTIDE SEQUENCE</scope>
    <source>
        <strain evidence="2">IBT 30069</strain>
    </source>
</reference>
<protein>
    <submittedName>
        <fullName evidence="2">Uncharacterized protein</fullName>
    </submittedName>
</protein>
<reference evidence="2" key="1">
    <citation type="submission" date="2022-11" db="EMBL/GenBank/DDBJ databases">
        <authorList>
            <person name="Petersen C."/>
        </authorList>
    </citation>
    <scope>NUCLEOTIDE SEQUENCE</scope>
    <source>
        <strain evidence="2">IBT 30069</strain>
    </source>
</reference>
<keyword evidence="3" id="KW-1185">Reference proteome</keyword>
<gene>
    <name evidence="2" type="ORF">N7456_000105</name>
</gene>
<proteinExistence type="predicted"/>
<feature type="region of interest" description="Disordered" evidence="1">
    <location>
        <begin position="1"/>
        <end position="28"/>
    </location>
</feature>
<organism evidence="2 3">
    <name type="scientific">Penicillium angulare</name>
    <dbReference type="NCBI Taxonomy" id="116970"/>
    <lineage>
        <taxon>Eukaryota</taxon>
        <taxon>Fungi</taxon>
        <taxon>Dikarya</taxon>
        <taxon>Ascomycota</taxon>
        <taxon>Pezizomycotina</taxon>
        <taxon>Eurotiomycetes</taxon>
        <taxon>Eurotiomycetidae</taxon>
        <taxon>Eurotiales</taxon>
        <taxon>Aspergillaceae</taxon>
        <taxon>Penicillium</taxon>
    </lineage>
</organism>
<evidence type="ECO:0000313" key="2">
    <source>
        <dbReference type="EMBL" id="KAJ5115757.1"/>
    </source>
</evidence>
<dbReference type="EMBL" id="JAPQKH010000001">
    <property type="protein sequence ID" value="KAJ5115757.1"/>
    <property type="molecule type" value="Genomic_DNA"/>
</dbReference>
<dbReference type="OrthoDB" id="4525958at2759"/>